<reference evidence="3" key="1">
    <citation type="submission" date="2025-08" db="UniProtKB">
        <authorList>
            <consortium name="RefSeq"/>
        </authorList>
    </citation>
    <scope>IDENTIFICATION</scope>
    <source>
        <tissue evidence="3">Total insect</tissue>
    </source>
</reference>
<evidence type="ECO:0000313" key="3">
    <source>
        <dbReference type="RefSeq" id="XP_034246896.1"/>
    </source>
</evidence>
<accession>A0A6P8Z926</accession>
<dbReference type="KEGG" id="tpal:117648498"/>
<name>A0A6P8Z926_THRPL</name>
<evidence type="ECO:0000256" key="1">
    <source>
        <dbReference type="SAM" id="Coils"/>
    </source>
</evidence>
<evidence type="ECO:0000313" key="2">
    <source>
        <dbReference type="Proteomes" id="UP000515158"/>
    </source>
</evidence>
<feature type="coiled-coil region" evidence="1">
    <location>
        <begin position="29"/>
        <end position="134"/>
    </location>
</feature>
<proteinExistence type="predicted"/>
<protein>
    <submittedName>
        <fullName evidence="3">Uncharacterized protein LOC117648498</fullName>
    </submittedName>
</protein>
<dbReference type="InParanoid" id="A0A6P8Z926"/>
<keyword evidence="2" id="KW-1185">Reference proteome</keyword>
<dbReference type="Proteomes" id="UP000515158">
    <property type="component" value="Unplaced"/>
</dbReference>
<dbReference type="AlphaFoldDB" id="A0A6P8Z926"/>
<dbReference type="RefSeq" id="XP_034246896.1">
    <property type="nucleotide sequence ID" value="XM_034391005.1"/>
</dbReference>
<dbReference type="GeneID" id="117648498"/>
<organism evidence="3">
    <name type="scientific">Thrips palmi</name>
    <name type="common">Melon thrips</name>
    <dbReference type="NCBI Taxonomy" id="161013"/>
    <lineage>
        <taxon>Eukaryota</taxon>
        <taxon>Metazoa</taxon>
        <taxon>Ecdysozoa</taxon>
        <taxon>Arthropoda</taxon>
        <taxon>Hexapoda</taxon>
        <taxon>Insecta</taxon>
        <taxon>Pterygota</taxon>
        <taxon>Neoptera</taxon>
        <taxon>Paraneoptera</taxon>
        <taxon>Thysanoptera</taxon>
        <taxon>Terebrantia</taxon>
        <taxon>Thripoidea</taxon>
        <taxon>Thripidae</taxon>
        <taxon>Thrips</taxon>
    </lineage>
</organism>
<keyword evidence="1" id="KW-0175">Coiled coil</keyword>
<gene>
    <name evidence="3" type="primary">LOC117648498</name>
</gene>
<sequence>MTAPQLSQFRKKPSKVSEVTPFHECKQLIRSKEKEYTDLLLKYQQLENELKNAFTNRTTLKVELNKIEEECKKQEARYELLRAKASMNKGAVKRILEEQALLIEKSIKKLHIKIEALNIEIAAQELKLKNKVEANRKIRELLH</sequence>